<protein>
    <submittedName>
        <fullName evidence="3">Transposase and inactivated derivatives</fullName>
    </submittedName>
</protein>
<proteinExistence type="predicted"/>
<dbReference type="PANTHER" id="PTHR33498">
    <property type="entry name" value="TRANSPOSASE FOR INSERTION SEQUENCE ELEMENT IS1557"/>
    <property type="match status" value="1"/>
</dbReference>
<dbReference type="InterPro" id="IPR047951">
    <property type="entry name" value="Transpos_ISL3"/>
</dbReference>
<evidence type="ECO:0000259" key="2">
    <source>
        <dbReference type="Pfam" id="PF13542"/>
    </source>
</evidence>
<keyword evidence="4" id="KW-1185">Reference proteome</keyword>
<dbReference type="Pfam" id="PF01610">
    <property type="entry name" value="DDE_Tnp_ISL3"/>
    <property type="match status" value="1"/>
</dbReference>
<dbReference type="AlphaFoldDB" id="A0A379Z044"/>
<sequence length="397" mass="46234">MSNITFPIALWEGFEAVHTEQNQQTLIIHLKPIDNGHCACGKPAKAVHDASLRSVSERTILAFQVQLRLPVRRILCPNCGIVREHISWLKPYARQTTLLIEHVEALLKLLPIKHISQLLGLHWHTIKTIDKRRLAREVTEPDWSRVKRLVMDEFALFKGHRYATVVADADTHQVLWIGEGRSRAAIRPFFVKLGQYCQQIEAVAMDMNTAFDLEVQKHCPQAKVVYDLFHVVAKYGHEVIDRVRVDQANQLKHDKPARKRVKRGRWVLLKNRDNLTDKQAGYLNELLESNKSLMTVYLLREQLKEMWYCTDEAEATAQWNLWWQQVRESGIRPLLQFGQRLKNYLHGIVASAVHPLHTCRLEGMNNKIKLLKRMGYGYRDTEYFFLKVREAFPGDPR</sequence>
<dbReference type="InterPro" id="IPR032877">
    <property type="entry name" value="Transposase_HTH"/>
</dbReference>
<dbReference type="InterPro" id="IPR002560">
    <property type="entry name" value="Transposase_DDE"/>
</dbReference>
<name>A0A379Z044_9GAMM</name>
<organism evidence="3 4">
    <name type="scientific">Shewanella algae</name>
    <dbReference type="NCBI Taxonomy" id="38313"/>
    <lineage>
        <taxon>Bacteria</taxon>
        <taxon>Pseudomonadati</taxon>
        <taxon>Pseudomonadota</taxon>
        <taxon>Gammaproteobacteria</taxon>
        <taxon>Alteromonadales</taxon>
        <taxon>Shewanellaceae</taxon>
        <taxon>Shewanella</taxon>
    </lineage>
</organism>
<dbReference type="PANTHER" id="PTHR33498:SF1">
    <property type="entry name" value="TRANSPOSASE FOR INSERTION SEQUENCE ELEMENT IS1557"/>
    <property type="match status" value="1"/>
</dbReference>
<dbReference type="Proteomes" id="UP000254069">
    <property type="component" value="Unassembled WGS sequence"/>
</dbReference>
<evidence type="ECO:0000313" key="4">
    <source>
        <dbReference type="Proteomes" id="UP000254069"/>
    </source>
</evidence>
<feature type="domain" description="Transposase IS204/IS1001/IS1096/IS1165 DDE" evidence="1">
    <location>
        <begin position="149"/>
        <end position="387"/>
    </location>
</feature>
<feature type="domain" description="Transposase IS204/IS1001/IS1096/IS1165 helix-turn-helix" evidence="2">
    <location>
        <begin position="84"/>
        <end position="133"/>
    </location>
</feature>
<dbReference type="EMBL" id="UGYO01000001">
    <property type="protein sequence ID" value="SUI53095.1"/>
    <property type="molecule type" value="Genomic_DNA"/>
</dbReference>
<reference evidence="3 4" key="1">
    <citation type="submission" date="2018-06" db="EMBL/GenBank/DDBJ databases">
        <authorList>
            <consortium name="Pathogen Informatics"/>
            <person name="Doyle S."/>
        </authorList>
    </citation>
    <scope>NUCLEOTIDE SEQUENCE [LARGE SCALE GENOMIC DNA]</scope>
    <source>
        <strain evidence="3 4">NCTC10738</strain>
    </source>
</reference>
<dbReference type="NCBIfam" id="NF033550">
    <property type="entry name" value="transpos_ISL3"/>
    <property type="match status" value="1"/>
</dbReference>
<dbReference type="Pfam" id="PF13542">
    <property type="entry name" value="HTH_Tnp_ISL3"/>
    <property type="match status" value="1"/>
</dbReference>
<accession>A0A379Z044</accession>
<dbReference type="RefSeq" id="WP_115389180.1">
    <property type="nucleotide sequence ID" value="NZ_UGYO01000001.1"/>
</dbReference>
<gene>
    <name evidence="3" type="ORF">NCTC10738_00729</name>
</gene>
<evidence type="ECO:0000259" key="1">
    <source>
        <dbReference type="Pfam" id="PF01610"/>
    </source>
</evidence>
<evidence type="ECO:0000313" key="3">
    <source>
        <dbReference type="EMBL" id="SUI53095.1"/>
    </source>
</evidence>